<organism evidence="1 2">
    <name type="scientific">Candidatus Beckwithbacteria bacterium CG1_02_47_37</name>
    <dbReference type="NCBI Taxonomy" id="1805034"/>
    <lineage>
        <taxon>Bacteria</taxon>
        <taxon>Candidatus Beckwithiibacteriota</taxon>
    </lineage>
</organism>
<reference evidence="1 2" key="1">
    <citation type="journal article" date="2016" name="Environ. Microbiol.">
        <title>Genomic resolution of a cold subsurface aquifer community provides metabolic insights for novel microbes adapted to high CO concentrations.</title>
        <authorList>
            <person name="Probst A.J."/>
            <person name="Castelle C.J."/>
            <person name="Singh A."/>
            <person name="Brown C.T."/>
            <person name="Anantharaman K."/>
            <person name="Sharon I."/>
            <person name="Hug L.A."/>
            <person name="Burstein D."/>
            <person name="Emerson J.B."/>
            <person name="Thomas B.C."/>
            <person name="Banfield J.F."/>
        </authorList>
    </citation>
    <scope>NUCLEOTIDE SEQUENCE [LARGE SCALE GENOMIC DNA]</scope>
    <source>
        <strain evidence="1">CG1_02_47_37</strain>
    </source>
</reference>
<dbReference type="Proteomes" id="UP000183144">
    <property type="component" value="Unassembled WGS sequence"/>
</dbReference>
<protein>
    <recommendedName>
        <fullName evidence="3">AbiEi antitoxin C-terminal domain-containing protein</fullName>
    </recommendedName>
</protein>
<evidence type="ECO:0000313" key="1">
    <source>
        <dbReference type="EMBL" id="OIN88261.1"/>
    </source>
</evidence>
<comment type="caution">
    <text evidence="1">The sequence shown here is derived from an EMBL/GenBank/DDBJ whole genome shotgun (WGS) entry which is preliminary data.</text>
</comment>
<dbReference type="AlphaFoldDB" id="A0A1J4RQN0"/>
<dbReference type="EMBL" id="MNUI01000078">
    <property type="protein sequence ID" value="OIN88261.1"/>
    <property type="molecule type" value="Genomic_DNA"/>
</dbReference>
<evidence type="ECO:0008006" key="3">
    <source>
        <dbReference type="Google" id="ProtNLM"/>
    </source>
</evidence>
<sequence length="191" mass="21981">MSIQQKISGLNLKFVTLQLLTSLLNRTNNNTIYKTLQRLEKYQILTRLTKGKYLVSDADVPEFAIAGFIVKPSYVSLESALVYYGIIPQFTYSVTSVTANRAQTIVYLNREFTYSQISPQYFWGYEKQKDVLIALPEKACLDYLYLAAKGLRSSAIDEWDLKPLNQNRFKNYAAKIKFAPLQKLLINKKLI</sequence>
<evidence type="ECO:0000313" key="2">
    <source>
        <dbReference type="Proteomes" id="UP000183144"/>
    </source>
</evidence>
<accession>A0A1J4RQN0</accession>
<name>A0A1J4RQN0_9BACT</name>
<proteinExistence type="predicted"/>
<gene>
    <name evidence="1" type="ORF">AUJ59_04245</name>
</gene>
<dbReference type="STRING" id="1805034.AUJ59_04245"/>